<dbReference type="STRING" id="671143.DAMO_2825"/>
<dbReference type="Pfam" id="PF13847">
    <property type="entry name" value="Methyltransf_31"/>
    <property type="match status" value="1"/>
</dbReference>
<dbReference type="SUPFAM" id="SSF53335">
    <property type="entry name" value="S-adenosyl-L-methionine-dependent methyltransferases"/>
    <property type="match status" value="1"/>
</dbReference>
<dbReference type="CDD" id="cd02440">
    <property type="entry name" value="AdoMet_MTases"/>
    <property type="match status" value="1"/>
</dbReference>
<dbReference type="PANTHER" id="PTHR44942">
    <property type="entry name" value="METHYLTRANSF_11 DOMAIN-CONTAINING PROTEIN"/>
    <property type="match status" value="1"/>
</dbReference>
<accession>D5ML56</accession>
<sequence>MVEWRRERIERTYRPGEGHEARHGMLSSTLLRLIREEPLRERAVLDVGCGNGRLTFALAEEAGRIIGIDWSEQAIEQANRHARSLSLDHISFVCGDAEQIDYGELGPIDLVVAHLCMSDEIIRRAAAVLAPGRCLAFSTLHRDQWKESGRSSRFAYGERDAETALTAAGFDPVYLEAEHEVLFFTAAADALAYMEALDLIGKWKTDSRWKGFLAYLERGGRELTIRARVTVKARRR</sequence>
<dbReference type="eggNOG" id="COG2227">
    <property type="taxonomic scope" value="Bacteria"/>
</dbReference>
<feature type="domain" description="Methyltransferase" evidence="3">
    <location>
        <begin position="43"/>
        <end position="141"/>
    </location>
</feature>
<keyword evidence="2" id="KW-0808">Transferase</keyword>
<evidence type="ECO:0000259" key="3">
    <source>
        <dbReference type="Pfam" id="PF13847"/>
    </source>
</evidence>
<dbReference type="PATRIC" id="fig|671143.5.peg.2479"/>
<dbReference type="GO" id="GO:0008168">
    <property type="term" value="F:methyltransferase activity"/>
    <property type="evidence" value="ECO:0007669"/>
    <property type="project" value="UniProtKB-KW"/>
</dbReference>
<evidence type="ECO:0000313" key="4">
    <source>
        <dbReference type="EMBL" id="CBE69898.1"/>
    </source>
</evidence>
<reference evidence="4 5" key="1">
    <citation type="journal article" date="2010" name="Nature">
        <title>Nitrite-driven anaerobic methane oxidation by oxygenic bacteria.</title>
        <authorList>
            <person name="Ettwig K.F."/>
            <person name="Butler M.K."/>
            <person name="Le Paslier D."/>
            <person name="Pelletier E."/>
            <person name="Mangenot S."/>
            <person name="Kuypers M.M.M."/>
            <person name="Schreiber F."/>
            <person name="Dutilh B.E."/>
            <person name="Zedelius J."/>
            <person name="de Beer D."/>
            <person name="Gloerich J."/>
            <person name="Wessels H.J.C.T."/>
            <person name="van Allen T."/>
            <person name="Luesken F."/>
            <person name="Wu M."/>
            <person name="van de Pas-Schoonen K.T."/>
            <person name="Op den Camp H.J.M."/>
            <person name="Janssen-Megens E.M."/>
            <person name="Francoijs K-J."/>
            <person name="Stunnenberg H."/>
            <person name="Weissenbach J."/>
            <person name="Jetten M.S.M."/>
            <person name="Strous M."/>
        </authorList>
    </citation>
    <scope>NUCLEOTIDE SEQUENCE [LARGE SCALE GENOMIC DNA]</scope>
</reference>
<evidence type="ECO:0000256" key="1">
    <source>
        <dbReference type="ARBA" id="ARBA00022603"/>
    </source>
</evidence>
<dbReference type="InterPro" id="IPR025714">
    <property type="entry name" value="Methyltranfer_dom"/>
</dbReference>
<dbReference type="PANTHER" id="PTHR44942:SF4">
    <property type="entry name" value="METHYLTRANSFERASE TYPE 11 DOMAIN-CONTAINING PROTEIN"/>
    <property type="match status" value="1"/>
</dbReference>
<dbReference type="HOGENOM" id="CLU_1173724_0_0_0"/>
<protein>
    <recommendedName>
        <fullName evidence="3">Methyltransferase domain-containing protein</fullName>
    </recommendedName>
</protein>
<dbReference type="AlphaFoldDB" id="D5ML56"/>
<dbReference type="KEGG" id="mox:DAMO_2825"/>
<organism evidence="4 5">
    <name type="scientific">Methylomirabilis oxygeniifera</name>
    <dbReference type="NCBI Taxonomy" id="671143"/>
    <lineage>
        <taxon>Bacteria</taxon>
        <taxon>Candidatus Methylomirabilota</taxon>
        <taxon>Candidatus Methylomirabilia</taxon>
        <taxon>Candidatus Methylomirabilales</taxon>
        <taxon>Candidatus Methylomirabilaceae</taxon>
        <taxon>Candidatus Methylomirabilis</taxon>
    </lineage>
</organism>
<dbReference type="EMBL" id="FP565575">
    <property type="protein sequence ID" value="CBE69898.1"/>
    <property type="molecule type" value="Genomic_DNA"/>
</dbReference>
<gene>
    <name evidence="4" type="ORF">DAMO_2825</name>
</gene>
<dbReference type="InterPro" id="IPR051052">
    <property type="entry name" value="Diverse_substrate_MTase"/>
</dbReference>
<dbReference type="InterPro" id="IPR029063">
    <property type="entry name" value="SAM-dependent_MTases_sf"/>
</dbReference>
<dbReference type="Gene3D" id="3.40.50.150">
    <property type="entry name" value="Vaccinia Virus protein VP39"/>
    <property type="match status" value="1"/>
</dbReference>
<keyword evidence="1" id="KW-0489">Methyltransferase</keyword>
<evidence type="ECO:0000256" key="2">
    <source>
        <dbReference type="ARBA" id="ARBA00022679"/>
    </source>
</evidence>
<name>D5ML56_METO1</name>
<dbReference type="GO" id="GO:0032259">
    <property type="term" value="P:methylation"/>
    <property type="evidence" value="ECO:0007669"/>
    <property type="project" value="UniProtKB-KW"/>
</dbReference>
<proteinExistence type="predicted"/>
<dbReference type="Proteomes" id="UP000006898">
    <property type="component" value="Chromosome"/>
</dbReference>
<evidence type="ECO:0000313" key="5">
    <source>
        <dbReference type="Proteomes" id="UP000006898"/>
    </source>
</evidence>